<reference evidence="4 5" key="1">
    <citation type="journal article" date="2013" name="Genome Announc.">
        <title>Genome Sequence of the Pyrene- and Fluoranthene-Degrading Bacterium Cycloclasticus sp. Strain PY97M.</title>
        <authorList>
            <person name="Cui Z."/>
            <person name="Xu G."/>
            <person name="Li Q."/>
            <person name="Gao W."/>
            <person name="Zheng L."/>
        </authorList>
    </citation>
    <scope>NUCLEOTIDE SEQUENCE [LARGE SCALE GENOMIC DNA]</scope>
    <source>
        <strain evidence="4 5">PY97M</strain>
    </source>
</reference>
<evidence type="ECO:0000256" key="2">
    <source>
        <dbReference type="PROSITE-ProRule" id="PRU00626"/>
    </source>
</evidence>
<dbReference type="PANTHER" id="PTHR40065">
    <property type="entry name" value="RNA-BINDING PROTEIN YHBY"/>
    <property type="match status" value="1"/>
</dbReference>
<evidence type="ECO:0000256" key="1">
    <source>
        <dbReference type="ARBA" id="ARBA00022884"/>
    </source>
</evidence>
<evidence type="ECO:0000259" key="3">
    <source>
        <dbReference type="PROSITE" id="PS51295"/>
    </source>
</evidence>
<dbReference type="EMBL" id="ASHL01000002">
    <property type="protein sequence ID" value="EPD13702.1"/>
    <property type="molecule type" value="Genomic_DNA"/>
</dbReference>
<proteinExistence type="predicted"/>
<dbReference type="GO" id="GO:0003723">
    <property type="term" value="F:RNA binding"/>
    <property type="evidence" value="ECO:0007669"/>
    <property type="project" value="UniProtKB-UniRule"/>
</dbReference>
<feature type="domain" description="CRM" evidence="3">
    <location>
        <begin position="1"/>
        <end position="95"/>
    </location>
</feature>
<accession>A0AB33Z457</accession>
<sequence length="95" mass="10619">MALSNQQKKKLKAHAHSLKPVVRLGQSGLTSNVLDEIESAITHHELIKVKVSADDRDDKKAIIQEIADKTASELIQSIGFMAVFYRENQDKKAYS</sequence>
<keyword evidence="4" id="KW-0489">Methyltransferase</keyword>
<dbReference type="SUPFAM" id="SSF75471">
    <property type="entry name" value="YhbY-like"/>
    <property type="match status" value="1"/>
</dbReference>
<dbReference type="PROSITE" id="PS51295">
    <property type="entry name" value="CRM"/>
    <property type="match status" value="1"/>
</dbReference>
<name>A0AB33Z457_9GAMM</name>
<keyword evidence="5" id="KW-1185">Reference proteome</keyword>
<dbReference type="InterPro" id="IPR017924">
    <property type="entry name" value="RNA-binding_YhbY"/>
</dbReference>
<gene>
    <name evidence="4" type="ORF">L196_04176</name>
</gene>
<dbReference type="InterPro" id="IPR051925">
    <property type="entry name" value="RNA-binding_domain"/>
</dbReference>
<dbReference type="InterPro" id="IPR001890">
    <property type="entry name" value="RNA-binding_CRM"/>
</dbReference>
<keyword evidence="1 2" id="KW-0694">RNA-binding</keyword>
<dbReference type="Gene3D" id="3.30.110.60">
    <property type="entry name" value="YhbY-like"/>
    <property type="match status" value="1"/>
</dbReference>
<dbReference type="RefSeq" id="WP_015006259.1">
    <property type="nucleotide sequence ID" value="NZ_FQZJ01000001.1"/>
</dbReference>
<dbReference type="PANTHER" id="PTHR40065:SF3">
    <property type="entry name" value="RNA-BINDING PROTEIN YHBY"/>
    <property type="match status" value="1"/>
</dbReference>
<dbReference type="Pfam" id="PF01985">
    <property type="entry name" value="CRS1_YhbY"/>
    <property type="match status" value="1"/>
</dbReference>
<evidence type="ECO:0000313" key="4">
    <source>
        <dbReference type="EMBL" id="EPD13702.1"/>
    </source>
</evidence>
<dbReference type="InterPro" id="IPR035920">
    <property type="entry name" value="YhbY-like_sf"/>
</dbReference>
<organism evidence="4 5">
    <name type="scientific">Cycloclasticus pugetii</name>
    <dbReference type="NCBI Taxonomy" id="34068"/>
    <lineage>
        <taxon>Bacteria</taxon>
        <taxon>Pseudomonadati</taxon>
        <taxon>Pseudomonadota</taxon>
        <taxon>Gammaproteobacteria</taxon>
        <taxon>Thiotrichales</taxon>
        <taxon>Piscirickettsiaceae</taxon>
        <taxon>Cycloclasticus</taxon>
    </lineage>
</organism>
<dbReference type="GO" id="GO:0008168">
    <property type="term" value="F:methyltransferase activity"/>
    <property type="evidence" value="ECO:0007669"/>
    <property type="project" value="UniProtKB-KW"/>
</dbReference>
<keyword evidence="4" id="KW-0808">Transferase</keyword>
<dbReference type="GO" id="GO:0032259">
    <property type="term" value="P:methylation"/>
    <property type="evidence" value="ECO:0007669"/>
    <property type="project" value="UniProtKB-KW"/>
</dbReference>
<protein>
    <submittedName>
        <fullName evidence="4">23S rRNA methyltransferase J</fullName>
    </submittedName>
</protein>
<dbReference type="AlphaFoldDB" id="A0AB33Z457"/>
<dbReference type="Proteomes" id="UP000015462">
    <property type="component" value="Unassembled WGS sequence"/>
</dbReference>
<dbReference type="SMART" id="SM01103">
    <property type="entry name" value="CRS1_YhbY"/>
    <property type="match status" value="1"/>
</dbReference>
<comment type="caution">
    <text evidence="4">The sequence shown here is derived from an EMBL/GenBank/DDBJ whole genome shotgun (WGS) entry which is preliminary data.</text>
</comment>
<dbReference type="NCBIfam" id="TIGR00253">
    <property type="entry name" value="RNA_bind_YhbY"/>
    <property type="match status" value="1"/>
</dbReference>
<evidence type="ECO:0000313" key="5">
    <source>
        <dbReference type="Proteomes" id="UP000015462"/>
    </source>
</evidence>